<protein>
    <recommendedName>
        <fullName evidence="2">Peptidase S74 domain-containing protein</fullName>
    </recommendedName>
</protein>
<proteinExistence type="predicted"/>
<dbReference type="EMBL" id="ANLA01000003">
    <property type="protein sequence ID" value="EMQ96501.1"/>
    <property type="molecule type" value="Genomic_DNA"/>
</dbReference>
<dbReference type="Pfam" id="PF13884">
    <property type="entry name" value="Peptidase_S74"/>
    <property type="match status" value="1"/>
</dbReference>
<dbReference type="AlphaFoldDB" id="M7MN52"/>
<evidence type="ECO:0000259" key="2">
    <source>
        <dbReference type="PROSITE" id="PS51688"/>
    </source>
</evidence>
<dbReference type="PATRIC" id="fig|1137281.3.peg.118"/>
<dbReference type="InterPro" id="IPR011049">
    <property type="entry name" value="Serralysin-like_metalloprot_C"/>
</dbReference>
<gene>
    <name evidence="3" type="ORF">D778_01482</name>
</gene>
<comment type="caution">
    <text evidence="3">The sequence shown here is derived from an EMBL/GenBank/DDBJ whole genome shotgun (WGS) entry which is preliminary data.</text>
</comment>
<accession>M7MN52</accession>
<dbReference type="OrthoDB" id="1488700at2"/>
<name>M7MN52_9FLAO</name>
<keyword evidence="1" id="KW-0175">Coiled coil</keyword>
<dbReference type="InterPro" id="IPR036388">
    <property type="entry name" value="WH-like_DNA-bd_sf"/>
</dbReference>
<sequence length="728" mass="77923">MKKHYLIVLFFQVLITYTYSQVGIGTTSPQSQLDIRASNQISPNPTDGILIPKIDVFPLSNPTEAQDGMLVYVTGNGTISKGFYYWNNSLAAWTSIKGAEKINDLMDGKSDNDGSENGSSVFIGLGAGINDDSSDNQNTGIGFEAMGSNTSGFDNVAAGYRSLFNNTTGSFNVANGFYTMFSNVSGVRNTASGYRSLHSNTSGSNNVGIGYQTLFDNISGNNNVALGYNSQYVTTVSEGNVSIGSNALYHSGGNYNTVIGTDALSVSNIGDYNIAVGYSAMYSNTSGNNNIAIGSNALNSNTMGSNNVATGFMALNSNTNGNNNVALGLRTLNNNTTGNNNIATGTRALFSNTTGSNNIATGTRALYSNLSGSFNVSNGTRTLYLNTTGSYNVANGFRALNSNTIGNNNIANGYQTLYSNTTGSNNVASGYESLRNNSTGYDNIAFGTQSLYSNTAGDANVSIGTNSLYFNTVGINNTAIGTESGLNSNGDANIFLGYGAGYHETGSNRLYIENSDADANEALIYGEFDTDNLRFNGHVMISNANASHLYATLSLDNLEMANLGGNNLGLDGDIVPFSNSTFDIGNSLINQHWDEVVANTFVTYSDRRTKTHISELPYGLEDLMKLQPVSYSYNETISPNNRKRLGLIAQDVEKIIPEVVITEDVDIDPKTGEKIVVPGDYLAMSYIELIPVLIKAVQEQQKEIVALKDQLENYQFLEKRIKALENKN</sequence>
<dbReference type="eggNOG" id="COG3209">
    <property type="taxonomic scope" value="Bacteria"/>
</dbReference>
<keyword evidence="4" id="KW-1185">Reference proteome</keyword>
<dbReference type="InterPro" id="IPR030392">
    <property type="entry name" value="S74_ICA"/>
</dbReference>
<dbReference type="GeneID" id="98642659"/>
<dbReference type="Gene3D" id="2.150.10.10">
    <property type="entry name" value="Serralysin-like metalloprotease, C-terminal"/>
    <property type="match status" value="2"/>
</dbReference>
<evidence type="ECO:0000313" key="3">
    <source>
        <dbReference type="EMBL" id="EMQ96501.1"/>
    </source>
</evidence>
<reference evidence="3 4" key="1">
    <citation type="submission" date="2012-12" db="EMBL/GenBank/DDBJ databases">
        <title>Genome assembly of Formosa sp. AK20.</title>
        <authorList>
            <person name="Kumar R."/>
            <person name="Khatri I."/>
            <person name="Vaidya B."/>
            <person name="Subramanian S."/>
            <person name="Pinnaka A."/>
        </authorList>
    </citation>
    <scope>NUCLEOTIDE SEQUENCE [LARGE SCALE GENOMIC DNA]</scope>
    <source>
        <strain evidence="3 4">AK20</strain>
    </source>
</reference>
<evidence type="ECO:0000256" key="1">
    <source>
        <dbReference type="SAM" id="Coils"/>
    </source>
</evidence>
<dbReference type="Proteomes" id="UP000012024">
    <property type="component" value="Unassembled WGS sequence"/>
</dbReference>
<feature type="coiled-coil region" evidence="1">
    <location>
        <begin position="697"/>
        <end position="727"/>
    </location>
</feature>
<feature type="domain" description="Peptidase S74" evidence="2">
    <location>
        <begin position="605"/>
        <end position="711"/>
    </location>
</feature>
<dbReference type="PROSITE" id="PS51688">
    <property type="entry name" value="ICA"/>
    <property type="match status" value="1"/>
</dbReference>
<dbReference type="Gene3D" id="1.10.10.10">
    <property type="entry name" value="Winged helix-like DNA-binding domain superfamily/Winged helix DNA-binding domain"/>
    <property type="match status" value="1"/>
</dbReference>
<organism evidence="3 4">
    <name type="scientific">Xanthomarina gelatinilytica</name>
    <dbReference type="NCBI Taxonomy" id="1137281"/>
    <lineage>
        <taxon>Bacteria</taxon>
        <taxon>Pseudomonadati</taxon>
        <taxon>Bacteroidota</taxon>
        <taxon>Flavobacteriia</taxon>
        <taxon>Flavobacteriales</taxon>
        <taxon>Flavobacteriaceae</taxon>
        <taxon>Xanthomarina</taxon>
    </lineage>
</organism>
<evidence type="ECO:0000313" key="4">
    <source>
        <dbReference type="Proteomes" id="UP000012024"/>
    </source>
</evidence>
<dbReference type="RefSeq" id="WP_007646663.1">
    <property type="nucleotide sequence ID" value="NZ_ANLA01000003.1"/>
</dbReference>
<dbReference type="eggNOG" id="COG5295">
    <property type="taxonomic scope" value="Bacteria"/>
</dbReference>